<evidence type="ECO:0000313" key="11">
    <source>
        <dbReference type="EMBL" id="MDO6413360.1"/>
    </source>
</evidence>
<dbReference type="PANTHER" id="PTHR33540">
    <property type="entry name" value="TRNA THREONYLCARBAMOYLADENOSINE BIOSYNTHESIS PROTEIN TSAE"/>
    <property type="match status" value="1"/>
</dbReference>
<evidence type="ECO:0000256" key="6">
    <source>
        <dbReference type="ARBA" id="ARBA00022723"/>
    </source>
</evidence>
<comment type="similarity">
    <text evidence="2">Belongs to the TsaE family.</text>
</comment>
<comment type="caution">
    <text evidence="11">The sequence shown here is derived from an EMBL/GenBank/DDBJ whole genome shotgun (WGS) entry which is preliminary data.</text>
</comment>
<proteinExistence type="inferred from homology"/>
<evidence type="ECO:0000256" key="10">
    <source>
        <dbReference type="ARBA" id="ARBA00032441"/>
    </source>
</evidence>
<evidence type="ECO:0000256" key="8">
    <source>
        <dbReference type="ARBA" id="ARBA00022840"/>
    </source>
</evidence>
<sequence length="151" mass="16139">MTRGSLALAGPDETAALGRSLAARLRVGDVVTLAGPLGAGKTTLARGLLAGLGLDEDAPSPSFPIVIAYEELRVPVWHVDLYRIDDPEEAEELGLDDALVDTALVIEWAERLGPGRWPDALALSIETGPEGGRRLTWEAGPSWERRWPPAP</sequence>
<dbReference type="EMBL" id="JAUOTP010000001">
    <property type="protein sequence ID" value="MDO6413360.1"/>
    <property type="molecule type" value="Genomic_DNA"/>
</dbReference>
<gene>
    <name evidence="11" type="primary">tsaE</name>
    <name evidence="11" type="ORF">Q4F19_03100</name>
</gene>
<comment type="subcellular location">
    <subcellularLocation>
        <location evidence="1">Cytoplasm</location>
    </subcellularLocation>
</comment>
<dbReference type="Proteomes" id="UP001169764">
    <property type="component" value="Unassembled WGS sequence"/>
</dbReference>
<dbReference type="InterPro" id="IPR003442">
    <property type="entry name" value="T6A_TsaE"/>
</dbReference>
<dbReference type="InterPro" id="IPR027417">
    <property type="entry name" value="P-loop_NTPase"/>
</dbReference>
<dbReference type="NCBIfam" id="TIGR00150">
    <property type="entry name" value="T6A_YjeE"/>
    <property type="match status" value="1"/>
</dbReference>
<keyword evidence="7" id="KW-0547">Nucleotide-binding</keyword>
<protein>
    <recommendedName>
        <fullName evidence="3">tRNA threonylcarbamoyladenosine biosynthesis protein TsaE</fullName>
    </recommendedName>
    <alternativeName>
        <fullName evidence="10">t(6)A37 threonylcarbamoyladenosine biosynthesis protein TsaE</fullName>
    </alternativeName>
</protein>
<evidence type="ECO:0000256" key="7">
    <source>
        <dbReference type="ARBA" id="ARBA00022741"/>
    </source>
</evidence>
<evidence type="ECO:0000256" key="5">
    <source>
        <dbReference type="ARBA" id="ARBA00022694"/>
    </source>
</evidence>
<keyword evidence="9" id="KW-0460">Magnesium</keyword>
<keyword evidence="8" id="KW-0067">ATP-binding</keyword>
<keyword evidence="12" id="KW-1185">Reference proteome</keyword>
<dbReference type="RefSeq" id="WP_303539701.1">
    <property type="nucleotide sequence ID" value="NZ_JAUOTP010000001.1"/>
</dbReference>
<evidence type="ECO:0000256" key="3">
    <source>
        <dbReference type="ARBA" id="ARBA00019010"/>
    </source>
</evidence>
<keyword evidence="5" id="KW-0819">tRNA processing</keyword>
<evidence type="ECO:0000256" key="4">
    <source>
        <dbReference type="ARBA" id="ARBA00022490"/>
    </source>
</evidence>
<evidence type="ECO:0000256" key="9">
    <source>
        <dbReference type="ARBA" id="ARBA00022842"/>
    </source>
</evidence>
<evidence type="ECO:0000256" key="2">
    <source>
        <dbReference type="ARBA" id="ARBA00007599"/>
    </source>
</evidence>
<reference evidence="11" key="1">
    <citation type="submission" date="2023-07" db="EMBL/GenBank/DDBJ databases">
        <authorList>
            <person name="Kim M."/>
        </authorList>
    </citation>
    <scope>NUCLEOTIDE SEQUENCE</scope>
    <source>
        <strain evidence="11">BIUV-7</strain>
    </source>
</reference>
<accession>A0ABT8Y4W5</accession>
<dbReference type="PANTHER" id="PTHR33540:SF2">
    <property type="entry name" value="TRNA THREONYLCARBAMOYLADENOSINE BIOSYNTHESIS PROTEIN TSAE"/>
    <property type="match status" value="1"/>
</dbReference>
<evidence type="ECO:0000313" key="12">
    <source>
        <dbReference type="Proteomes" id="UP001169764"/>
    </source>
</evidence>
<evidence type="ECO:0000256" key="1">
    <source>
        <dbReference type="ARBA" id="ARBA00004496"/>
    </source>
</evidence>
<dbReference type="SUPFAM" id="SSF52540">
    <property type="entry name" value="P-loop containing nucleoside triphosphate hydrolases"/>
    <property type="match status" value="1"/>
</dbReference>
<dbReference type="Gene3D" id="3.40.50.300">
    <property type="entry name" value="P-loop containing nucleotide triphosphate hydrolases"/>
    <property type="match status" value="1"/>
</dbReference>
<keyword evidence="6" id="KW-0479">Metal-binding</keyword>
<name>A0ABT8Y4W5_9SPHN</name>
<keyword evidence="4" id="KW-0963">Cytoplasm</keyword>
<dbReference type="Pfam" id="PF02367">
    <property type="entry name" value="TsaE"/>
    <property type="match status" value="1"/>
</dbReference>
<organism evidence="11 12">
    <name type="scientific">Sphingomonas natans</name>
    <dbReference type="NCBI Taxonomy" id="3063330"/>
    <lineage>
        <taxon>Bacteria</taxon>
        <taxon>Pseudomonadati</taxon>
        <taxon>Pseudomonadota</taxon>
        <taxon>Alphaproteobacteria</taxon>
        <taxon>Sphingomonadales</taxon>
        <taxon>Sphingomonadaceae</taxon>
        <taxon>Sphingomonas</taxon>
    </lineage>
</organism>